<reference evidence="2" key="1">
    <citation type="submission" date="2023-08" db="EMBL/GenBank/DDBJ databases">
        <title>Black Yeasts Isolated from many extreme environments.</title>
        <authorList>
            <person name="Coleine C."/>
            <person name="Stajich J.E."/>
            <person name="Selbmann L."/>
        </authorList>
    </citation>
    <scope>NUCLEOTIDE SEQUENCE</scope>
    <source>
        <strain evidence="2">CCFEE 5810</strain>
    </source>
</reference>
<comment type="caution">
    <text evidence="2">The sequence shown here is derived from an EMBL/GenBank/DDBJ whole genome shotgun (WGS) entry which is preliminary data.</text>
</comment>
<dbReference type="EMBL" id="JAVRQU010000019">
    <property type="protein sequence ID" value="KAK5692656.1"/>
    <property type="molecule type" value="Genomic_DNA"/>
</dbReference>
<feature type="chain" id="PRO_5042957480" evidence="1">
    <location>
        <begin position="20"/>
        <end position="467"/>
    </location>
</feature>
<protein>
    <submittedName>
        <fullName evidence="2">Uncharacterized protein</fullName>
    </submittedName>
</protein>
<gene>
    <name evidence="2" type="ORF">LTR97_010969</name>
</gene>
<keyword evidence="1" id="KW-0732">Signal</keyword>
<dbReference type="Proteomes" id="UP001310594">
    <property type="component" value="Unassembled WGS sequence"/>
</dbReference>
<feature type="signal peptide" evidence="1">
    <location>
        <begin position="1"/>
        <end position="19"/>
    </location>
</feature>
<organism evidence="2 3">
    <name type="scientific">Elasticomyces elasticus</name>
    <dbReference type="NCBI Taxonomy" id="574655"/>
    <lineage>
        <taxon>Eukaryota</taxon>
        <taxon>Fungi</taxon>
        <taxon>Dikarya</taxon>
        <taxon>Ascomycota</taxon>
        <taxon>Pezizomycotina</taxon>
        <taxon>Dothideomycetes</taxon>
        <taxon>Dothideomycetidae</taxon>
        <taxon>Mycosphaerellales</taxon>
        <taxon>Teratosphaeriaceae</taxon>
        <taxon>Elasticomyces</taxon>
    </lineage>
</organism>
<proteinExistence type="predicted"/>
<sequence length="467" mass="46362">MKITNVGLATAGLLSTGFAQTESCNVPAYTVTITAAPIASQYKPADTTTTLVSTLTVTETETTTVYASSTSSVVGPIGTGSPPYPTSYGPWNSTFSAGPTGLPSGYAPPSGTVSVGPIAPLPTGYGPPNATISVVAPGTGAPYPITDLPTSSSSVADPASGSNTTTKCTTKITLTRSKSTSVGPVTGIPPPVGYPSASAPPPSANSTLVAPTMPATYPSPSGPVLPPPANSTVVAPTMPASYPQPSGPILPPVANSTVVDPTMPTSYPFPSGPAPPPSVNSTLVAPTMPAGYPTASLPIPPPSANSTLIAPTMPASYPTAGSSIVSAITPSAYVPVPSANSTVVGPVAPSVTLAPIYSSAMANLTSAIGSSDLTSIIPSASVDPIISSYIASLTSALPETAQPTGAVPTALPTQVVNGTAPPHPTKPHDGMSLKQILKWIAYLLSHAFEDQAGEGQAPRAHPRALAN</sequence>
<accession>A0AAN7W2G8</accession>
<dbReference type="AlphaFoldDB" id="A0AAN7W2G8"/>
<evidence type="ECO:0000313" key="2">
    <source>
        <dbReference type="EMBL" id="KAK5692656.1"/>
    </source>
</evidence>
<evidence type="ECO:0000256" key="1">
    <source>
        <dbReference type="SAM" id="SignalP"/>
    </source>
</evidence>
<evidence type="ECO:0000313" key="3">
    <source>
        <dbReference type="Proteomes" id="UP001310594"/>
    </source>
</evidence>
<name>A0AAN7W2G8_9PEZI</name>